<reference evidence="3 4" key="1">
    <citation type="submission" date="2018-11" db="EMBL/GenBank/DDBJ databases">
        <authorList>
            <consortium name="Pathogen Informatics"/>
        </authorList>
    </citation>
    <scope>NUCLEOTIDE SEQUENCE [LARGE SCALE GENOMIC DNA]</scope>
</reference>
<dbReference type="PANTHER" id="PTHR10590:SF4">
    <property type="entry name" value="SOLUTE CARRIER FAMILY 28 MEMBER 3"/>
    <property type="match status" value="1"/>
</dbReference>
<feature type="domain" description="Concentrative nucleoside transporter N-terminal" evidence="2">
    <location>
        <begin position="183"/>
        <end position="254"/>
    </location>
</feature>
<gene>
    <name evidence="3" type="ORF">DILT_LOCUS14859</name>
</gene>
<feature type="transmembrane region" description="Helical" evidence="1">
    <location>
        <begin position="76"/>
        <end position="100"/>
    </location>
</feature>
<keyword evidence="4" id="KW-1185">Reference proteome</keyword>
<protein>
    <recommendedName>
        <fullName evidence="2">Concentrative nucleoside transporter N-terminal domain-containing protein</fullName>
    </recommendedName>
</protein>
<evidence type="ECO:0000259" key="2">
    <source>
        <dbReference type="Pfam" id="PF01773"/>
    </source>
</evidence>
<dbReference type="GO" id="GO:0005886">
    <property type="term" value="C:plasma membrane"/>
    <property type="evidence" value="ECO:0007669"/>
    <property type="project" value="TreeGrafter"/>
</dbReference>
<dbReference type="GO" id="GO:0005415">
    <property type="term" value="F:nucleoside:sodium symporter activity"/>
    <property type="evidence" value="ECO:0007669"/>
    <property type="project" value="TreeGrafter"/>
</dbReference>
<dbReference type="InterPro" id="IPR008276">
    <property type="entry name" value="C_nuclsd_transpt"/>
</dbReference>
<sequence>MTEWTGVDFPRTHPNEPKGINIVFQAYANFRRKIFGNKNSLNKEHNEGDAEEEEDYDSQYYVVNNESVCCDSRAGLCGLILLLLIDVAYVAYSCACNGLATENDIRLLWLSVLVWGWHGFLHLCRKRWDTCWDRANCTEKDVKEKKHLVLNWVAISLMLAFVILCLVFFVILEDVRNLVSLSGIVLLILISILMSWHPGKINWHPPLVGIFVQFLFAVLTLRTRPGFVAFQWLGDRMSEFLENSKAGSEFVFADYHCFAFDVESPLITRPYMHMMTNSELHAIMVNGFASVAGAVLAAYIGFGVSPPIITLP</sequence>
<evidence type="ECO:0000313" key="3">
    <source>
        <dbReference type="EMBL" id="VDN26683.1"/>
    </source>
</evidence>
<dbReference type="AlphaFoldDB" id="A0A3P7MS84"/>
<dbReference type="InterPro" id="IPR002668">
    <property type="entry name" value="CNT_N_dom"/>
</dbReference>
<feature type="transmembrane region" description="Helical" evidence="1">
    <location>
        <begin position="178"/>
        <end position="196"/>
    </location>
</feature>
<keyword evidence="1" id="KW-0812">Transmembrane</keyword>
<keyword evidence="1" id="KW-0472">Membrane</keyword>
<evidence type="ECO:0000256" key="1">
    <source>
        <dbReference type="SAM" id="Phobius"/>
    </source>
</evidence>
<feature type="transmembrane region" description="Helical" evidence="1">
    <location>
        <begin position="280"/>
        <end position="302"/>
    </location>
</feature>
<evidence type="ECO:0000313" key="4">
    <source>
        <dbReference type="Proteomes" id="UP000281553"/>
    </source>
</evidence>
<dbReference type="Pfam" id="PF01773">
    <property type="entry name" value="Nucleos_tra2_N"/>
    <property type="match status" value="1"/>
</dbReference>
<keyword evidence="1" id="KW-1133">Transmembrane helix</keyword>
<accession>A0A3P7MS84</accession>
<name>A0A3P7MS84_DIBLA</name>
<feature type="transmembrane region" description="Helical" evidence="1">
    <location>
        <begin position="149"/>
        <end position="172"/>
    </location>
</feature>
<feature type="transmembrane region" description="Helical" evidence="1">
    <location>
        <begin position="208"/>
        <end position="233"/>
    </location>
</feature>
<dbReference type="EMBL" id="UYRU01076199">
    <property type="protein sequence ID" value="VDN26683.1"/>
    <property type="molecule type" value="Genomic_DNA"/>
</dbReference>
<proteinExistence type="predicted"/>
<dbReference type="Proteomes" id="UP000281553">
    <property type="component" value="Unassembled WGS sequence"/>
</dbReference>
<dbReference type="PANTHER" id="PTHR10590">
    <property type="entry name" value="SODIUM/NUCLEOSIDE COTRANSPORTER"/>
    <property type="match status" value="1"/>
</dbReference>
<organism evidence="3 4">
    <name type="scientific">Dibothriocephalus latus</name>
    <name type="common">Fish tapeworm</name>
    <name type="synonym">Diphyllobothrium latum</name>
    <dbReference type="NCBI Taxonomy" id="60516"/>
    <lineage>
        <taxon>Eukaryota</taxon>
        <taxon>Metazoa</taxon>
        <taxon>Spiralia</taxon>
        <taxon>Lophotrochozoa</taxon>
        <taxon>Platyhelminthes</taxon>
        <taxon>Cestoda</taxon>
        <taxon>Eucestoda</taxon>
        <taxon>Diphyllobothriidea</taxon>
        <taxon>Diphyllobothriidae</taxon>
        <taxon>Dibothriocephalus</taxon>
    </lineage>
</organism>
<dbReference type="OrthoDB" id="6075923at2759"/>